<comment type="caution">
    <text evidence="1">The sequence shown here is derived from an EMBL/GenBank/DDBJ whole genome shotgun (WGS) entry which is preliminary data.</text>
</comment>
<evidence type="ECO:0000313" key="2">
    <source>
        <dbReference type="Proteomes" id="UP001143474"/>
    </source>
</evidence>
<sequence length="112" mass="12837">MSREKIVAYQQDQLTTLRGYLAALYVPTFLTADHNGQPCLEITDHNARTRRIYVQVVFYWFYWGDQPDERTSTIHLPMAAEDIAAAVRRGWREGEQGTLNIDLGSIRGAHGR</sequence>
<gene>
    <name evidence="1" type="ORF">GCM10017600_07750</name>
</gene>
<accession>A0A9W6HXT2</accession>
<reference evidence="1" key="1">
    <citation type="journal article" date="2014" name="Int. J. Syst. Evol. Microbiol.">
        <title>Complete genome sequence of Corynebacterium casei LMG S-19264T (=DSM 44701T), isolated from a smear-ripened cheese.</title>
        <authorList>
            <consortium name="US DOE Joint Genome Institute (JGI-PGF)"/>
            <person name="Walter F."/>
            <person name="Albersmeier A."/>
            <person name="Kalinowski J."/>
            <person name="Ruckert C."/>
        </authorList>
    </citation>
    <scope>NUCLEOTIDE SEQUENCE</scope>
    <source>
        <strain evidence="1">VKM Ac-2007</strain>
    </source>
</reference>
<name>A0A9W6HXT2_9ACTN</name>
<dbReference type="Proteomes" id="UP001143474">
    <property type="component" value="Unassembled WGS sequence"/>
</dbReference>
<dbReference type="RefSeq" id="WP_271215912.1">
    <property type="nucleotide sequence ID" value="NZ_BAAAVD010000006.1"/>
</dbReference>
<proteinExistence type="predicted"/>
<reference evidence="1" key="2">
    <citation type="submission" date="2023-01" db="EMBL/GenBank/DDBJ databases">
        <authorList>
            <person name="Sun Q."/>
            <person name="Evtushenko L."/>
        </authorList>
    </citation>
    <scope>NUCLEOTIDE SEQUENCE</scope>
    <source>
        <strain evidence="1">VKM Ac-2007</strain>
    </source>
</reference>
<dbReference type="EMBL" id="BSEV01000001">
    <property type="protein sequence ID" value="GLK07370.1"/>
    <property type="molecule type" value="Genomic_DNA"/>
</dbReference>
<dbReference type="AlphaFoldDB" id="A0A9W6HXT2"/>
<evidence type="ECO:0000313" key="1">
    <source>
        <dbReference type="EMBL" id="GLK07370.1"/>
    </source>
</evidence>
<keyword evidence="2" id="KW-1185">Reference proteome</keyword>
<organism evidence="1 2">
    <name type="scientific">Streptosporangium carneum</name>
    <dbReference type="NCBI Taxonomy" id="47481"/>
    <lineage>
        <taxon>Bacteria</taxon>
        <taxon>Bacillati</taxon>
        <taxon>Actinomycetota</taxon>
        <taxon>Actinomycetes</taxon>
        <taxon>Streptosporangiales</taxon>
        <taxon>Streptosporangiaceae</taxon>
        <taxon>Streptosporangium</taxon>
    </lineage>
</organism>
<protein>
    <submittedName>
        <fullName evidence="1">Uncharacterized protein</fullName>
    </submittedName>
</protein>